<comment type="subcellular location">
    <subcellularLocation>
        <location evidence="1">Cell membrane</location>
        <topology evidence="1">Single-pass membrane protein</topology>
    </subcellularLocation>
</comment>
<evidence type="ECO:0000256" key="4">
    <source>
        <dbReference type="ARBA" id="ARBA00022989"/>
    </source>
</evidence>
<dbReference type="GO" id="GO:0005886">
    <property type="term" value="C:plasma membrane"/>
    <property type="evidence" value="ECO:0007669"/>
    <property type="project" value="UniProtKB-SubCell"/>
</dbReference>
<accession>A0A917QYZ1</accession>
<keyword evidence="9" id="KW-1185">Reference proteome</keyword>
<feature type="transmembrane region" description="Helical" evidence="6">
    <location>
        <begin position="30"/>
        <end position="53"/>
    </location>
</feature>
<dbReference type="EMBL" id="BMNT01000010">
    <property type="protein sequence ID" value="GGK78804.1"/>
    <property type="molecule type" value="Genomic_DNA"/>
</dbReference>
<sequence length="69" mass="7720">MYRSRKHKIIAGVCGGLADKWGVPPTLVRLLFILSCILPGPQFVIYIIMWAIVPKAPSAHDQWSSTAHY</sequence>
<keyword evidence="4 6" id="KW-1133">Transmembrane helix</keyword>
<feature type="domain" description="Phage shock protein PspC N-terminal" evidence="7">
    <location>
        <begin position="1"/>
        <end position="56"/>
    </location>
</feature>
<evidence type="ECO:0000256" key="1">
    <source>
        <dbReference type="ARBA" id="ARBA00004162"/>
    </source>
</evidence>
<evidence type="ECO:0000256" key="5">
    <source>
        <dbReference type="ARBA" id="ARBA00023136"/>
    </source>
</evidence>
<gene>
    <name evidence="8" type="ORF">GCM10007964_21850</name>
</gene>
<protein>
    <submittedName>
        <fullName evidence="8">PspC family transcriptional regulator</fullName>
    </submittedName>
</protein>
<proteinExistence type="predicted"/>
<evidence type="ECO:0000256" key="6">
    <source>
        <dbReference type="SAM" id="Phobius"/>
    </source>
</evidence>
<dbReference type="PANTHER" id="PTHR33885:SF3">
    <property type="entry name" value="PHAGE SHOCK PROTEIN C"/>
    <property type="match status" value="1"/>
</dbReference>
<dbReference type="InterPro" id="IPR052027">
    <property type="entry name" value="PspC"/>
</dbReference>
<organism evidence="8 9">
    <name type="scientific">Sphaerisporangium melleum</name>
    <dbReference type="NCBI Taxonomy" id="321316"/>
    <lineage>
        <taxon>Bacteria</taxon>
        <taxon>Bacillati</taxon>
        <taxon>Actinomycetota</taxon>
        <taxon>Actinomycetes</taxon>
        <taxon>Streptosporangiales</taxon>
        <taxon>Streptosporangiaceae</taxon>
        <taxon>Sphaerisporangium</taxon>
    </lineage>
</organism>
<evidence type="ECO:0000256" key="2">
    <source>
        <dbReference type="ARBA" id="ARBA00022475"/>
    </source>
</evidence>
<reference evidence="8" key="2">
    <citation type="submission" date="2020-09" db="EMBL/GenBank/DDBJ databases">
        <authorList>
            <person name="Sun Q."/>
            <person name="Ohkuma M."/>
        </authorList>
    </citation>
    <scope>NUCLEOTIDE SEQUENCE</scope>
    <source>
        <strain evidence="8">JCM 13064</strain>
    </source>
</reference>
<keyword evidence="3 6" id="KW-0812">Transmembrane</keyword>
<evidence type="ECO:0000259" key="7">
    <source>
        <dbReference type="Pfam" id="PF04024"/>
    </source>
</evidence>
<comment type="caution">
    <text evidence="8">The sequence shown here is derived from an EMBL/GenBank/DDBJ whole genome shotgun (WGS) entry which is preliminary data.</text>
</comment>
<evidence type="ECO:0000256" key="3">
    <source>
        <dbReference type="ARBA" id="ARBA00022692"/>
    </source>
</evidence>
<reference evidence="8" key="1">
    <citation type="journal article" date="2014" name="Int. J. Syst. Evol. Microbiol.">
        <title>Complete genome sequence of Corynebacterium casei LMG S-19264T (=DSM 44701T), isolated from a smear-ripened cheese.</title>
        <authorList>
            <consortium name="US DOE Joint Genome Institute (JGI-PGF)"/>
            <person name="Walter F."/>
            <person name="Albersmeier A."/>
            <person name="Kalinowski J."/>
            <person name="Ruckert C."/>
        </authorList>
    </citation>
    <scope>NUCLEOTIDE SEQUENCE</scope>
    <source>
        <strain evidence="8">JCM 13064</strain>
    </source>
</reference>
<evidence type="ECO:0000313" key="9">
    <source>
        <dbReference type="Proteomes" id="UP000645217"/>
    </source>
</evidence>
<dbReference type="Proteomes" id="UP000645217">
    <property type="component" value="Unassembled WGS sequence"/>
</dbReference>
<keyword evidence="5 6" id="KW-0472">Membrane</keyword>
<keyword evidence="2" id="KW-1003">Cell membrane</keyword>
<dbReference type="InterPro" id="IPR007168">
    <property type="entry name" value="Phageshock_PspC_N"/>
</dbReference>
<evidence type="ECO:0000313" key="8">
    <source>
        <dbReference type="EMBL" id="GGK78804.1"/>
    </source>
</evidence>
<dbReference type="Pfam" id="PF04024">
    <property type="entry name" value="PspC"/>
    <property type="match status" value="1"/>
</dbReference>
<dbReference type="AlphaFoldDB" id="A0A917QYZ1"/>
<name>A0A917QYZ1_9ACTN</name>
<dbReference type="PANTHER" id="PTHR33885">
    <property type="entry name" value="PHAGE SHOCK PROTEIN C"/>
    <property type="match status" value="1"/>
</dbReference>
<dbReference type="RefSeq" id="WP_189162853.1">
    <property type="nucleotide sequence ID" value="NZ_BMNT01000010.1"/>
</dbReference>